<comment type="pathway">
    <text evidence="1 10">Nucleoside biosynthesis; alpha-ribazole biosynthesis; alpha-ribazole from 5,6-dimethylbenzimidazole: step 1/2.</text>
</comment>
<dbReference type="SUPFAM" id="SSF52733">
    <property type="entry name" value="Nicotinate mononucleotide:5,6-dimethylbenzimidazole phosphoribosyltransferase (CobT)"/>
    <property type="match status" value="1"/>
</dbReference>
<comment type="function">
    <text evidence="10">Catalyzes the synthesis of alpha-ribazole-5'-phosphate from nicotinate mononucleotide (NAMN) and 5,6-dimethylbenzimidazole (DMB).</text>
</comment>
<evidence type="ECO:0000256" key="1">
    <source>
        <dbReference type="ARBA" id="ARBA00005049"/>
    </source>
</evidence>
<proteinExistence type="inferred from homology"/>
<keyword evidence="12" id="KW-1185">Reference proteome</keyword>
<dbReference type="Proteomes" id="UP000271227">
    <property type="component" value="Unassembled WGS sequence"/>
</dbReference>
<dbReference type="HAMAP" id="MF_00230">
    <property type="entry name" value="CobT"/>
    <property type="match status" value="1"/>
</dbReference>
<accession>A0A3M0CIP1</accession>
<dbReference type="InterPro" id="IPR023195">
    <property type="entry name" value="Nict_dMeBzImd_PRibTrfase_N"/>
</dbReference>
<evidence type="ECO:0000256" key="7">
    <source>
        <dbReference type="ARBA" id="ARBA00022679"/>
    </source>
</evidence>
<dbReference type="Gene3D" id="3.40.50.10210">
    <property type="match status" value="1"/>
</dbReference>
<dbReference type="Pfam" id="PF02277">
    <property type="entry name" value="DBI_PRT"/>
    <property type="match status" value="1"/>
</dbReference>
<dbReference type="GO" id="GO:0008939">
    <property type="term" value="F:nicotinate-nucleotide-dimethylbenzimidazole phosphoribosyltransferase activity"/>
    <property type="evidence" value="ECO:0007669"/>
    <property type="project" value="UniProtKB-UniRule"/>
</dbReference>
<evidence type="ECO:0000313" key="12">
    <source>
        <dbReference type="Proteomes" id="UP000271227"/>
    </source>
</evidence>
<evidence type="ECO:0000256" key="10">
    <source>
        <dbReference type="HAMAP-Rule" id="MF_00230"/>
    </source>
</evidence>
<protein>
    <recommendedName>
        <fullName evidence="4 10">Nicotinate-nucleotide--dimethylbenzimidazole phosphoribosyltransferase</fullName>
        <shortName evidence="10">NN:DBI PRT</shortName>
        <ecNumber evidence="3 10">2.4.2.21</ecNumber>
    </recommendedName>
    <alternativeName>
        <fullName evidence="8 10">N(1)-alpha-phosphoribosyltransferase</fullName>
    </alternativeName>
</protein>
<dbReference type="GO" id="GO:0009236">
    <property type="term" value="P:cobalamin biosynthetic process"/>
    <property type="evidence" value="ECO:0007669"/>
    <property type="project" value="UniProtKB-UniRule"/>
</dbReference>
<dbReference type="FunCoup" id="A0A3M0CIP1">
    <property type="interactions" value="105"/>
</dbReference>
<dbReference type="InterPro" id="IPR003200">
    <property type="entry name" value="Nict_dMeBzImd_PRibTrfase"/>
</dbReference>
<dbReference type="InParanoid" id="A0A3M0CIP1"/>
<evidence type="ECO:0000256" key="6">
    <source>
        <dbReference type="ARBA" id="ARBA00022676"/>
    </source>
</evidence>
<evidence type="ECO:0000256" key="2">
    <source>
        <dbReference type="ARBA" id="ARBA00007110"/>
    </source>
</evidence>
<dbReference type="CDD" id="cd02439">
    <property type="entry name" value="DMB-PRT_CobT"/>
    <property type="match status" value="1"/>
</dbReference>
<evidence type="ECO:0000256" key="5">
    <source>
        <dbReference type="ARBA" id="ARBA00022573"/>
    </source>
</evidence>
<dbReference type="AlphaFoldDB" id="A0A3M0CIP1"/>
<keyword evidence="5 10" id="KW-0169">Cobalamin biosynthesis</keyword>
<dbReference type="PANTHER" id="PTHR43463">
    <property type="entry name" value="NICOTINATE-NUCLEOTIDE--DIMETHYLBENZIMIDAZOLE PHOSPHORIBOSYLTRANSFERASE"/>
    <property type="match status" value="1"/>
</dbReference>
<comment type="similarity">
    <text evidence="2 10">Belongs to the CobT family.</text>
</comment>
<keyword evidence="6 10" id="KW-0328">Glycosyltransferase</keyword>
<dbReference type="OrthoDB" id="9781491at2"/>
<keyword evidence="7 10" id="KW-0808">Transferase</keyword>
<evidence type="ECO:0000256" key="8">
    <source>
        <dbReference type="ARBA" id="ARBA00030686"/>
    </source>
</evidence>
<sequence length="351" mass="35529">MRADGRIAFAGISEISDLAAGLTDRDADSAAVAMVRTRQSRLTKPQGSLGRLEDMAAFLAGWQRRAMPRLDTVQALVFAGNHGVCEQGISPYPQSVTAQMVDNFRRGGAAINQLCRIYGADLSVTALDLDRPTADFTQGPALDEAALLAAVNAGVGAVDPGADLVLLGEMGIGNSTVAAGLACALFGGDPADWVGPGTGLDGAGIARKTAVVAAALARHTRCVDTPADPLAILASLGGREQAALFGAVLAARLLSVPVLLDGFICCAAAAVLHALNPQGLDHALAGHCSAEPGHARLLACLDKEPLLDLGMRLGEGTGAAVALGLLRGALACHTGMATFADAGVDEAGVQT</sequence>
<name>A0A3M0CIP1_9PROT</name>
<comment type="caution">
    <text evidence="11">The sequence shown here is derived from an EMBL/GenBank/DDBJ whole genome shotgun (WGS) entry which is preliminary data.</text>
</comment>
<evidence type="ECO:0000256" key="4">
    <source>
        <dbReference type="ARBA" id="ARBA00015486"/>
    </source>
</evidence>
<evidence type="ECO:0000313" key="11">
    <source>
        <dbReference type="EMBL" id="RMB08725.1"/>
    </source>
</evidence>
<evidence type="ECO:0000256" key="9">
    <source>
        <dbReference type="ARBA" id="ARBA00047340"/>
    </source>
</evidence>
<evidence type="ECO:0000256" key="3">
    <source>
        <dbReference type="ARBA" id="ARBA00011991"/>
    </source>
</evidence>
<dbReference type="NCBIfam" id="NF000996">
    <property type="entry name" value="PRK00105.1"/>
    <property type="match status" value="1"/>
</dbReference>
<dbReference type="EMBL" id="REFR01000010">
    <property type="protein sequence ID" value="RMB08725.1"/>
    <property type="molecule type" value="Genomic_DNA"/>
</dbReference>
<dbReference type="Gene3D" id="1.10.1610.10">
    <property type="match status" value="1"/>
</dbReference>
<feature type="active site" description="Proton acceptor" evidence="10">
    <location>
        <position position="315"/>
    </location>
</feature>
<comment type="catalytic activity">
    <reaction evidence="9 10">
        <text>5,6-dimethylbenzimidazole + nicotinate beta-D-ribonucleotide = alpha-ribazole 5'-phosphate + nicotinate + H(+)</text>
        <dbReference type="Rhea" id="RHEA:11196"/>
        <dbReference type="ChEBI" id="CHEBI:15378"/>
        <dbReference type="ChEBI" id="CHEBI:15890"/>
        <dbReference type="ChEBI" id="CHEBI:32544"/>
        <dbReference type="ChEBI" id="CHEBI:57502"/>
        <dbReference type="ChEBI" id="CHEBI:57918"/>
        <dbReference type="EC" id="2.4.2.21"/>
    </reaction>
</comment>
<gene>
    <name evidence="10" type="primary">cobT</name>
    <name evidence="11" type="ORF">BXY39_1364</name>
</gene>
<dbReference type="InterPro" id="IPR017846">
    <property type="entry name" value="Nict_dMeBzImd_PRibTrfase_bact"/>
</dbReference>
<dbReference type="UniPathway" id="UPA00061">
    <property type="reaction ID" value="UER00516"/>
</dbReference>
<reference evidence="11 12" key="1">
    <citation type="submission" date="2018-10" db="EMBL/GenBank/DDBJ databases">
        <title>Genomic Encyclopedia of Archaeal and Bacterial Type Strains, Phase II (KMG-II): from individual species to whole genera.</title>
        <authorList>
            <person name="Goeker M."/>
        </authorList>
    </citation>
    <scope>NUCLEOTIDE SEQUENCE [LARGE SCALE GENOMIC DNA]</scope>
    <source>
        <strain evidence="11 12">DSM 25217</strain>
    </source>
</reference>
<dbReference type="PANTHER" id="PTHR43463:SF1">
    <property type="entry name" value="NICOTINATE-NUCLEOTIDE--DIMETHYLBENZIMIDAZOLE PHOSPHORIBOSYLTRANSFERASE"/>
    <property type="match status" value="1"/>
</dbReference>
<dbReference type="EC" id="2.4.2.21" evidence="3 10"/>
<dbReference type="NCBIfam" id="TIGR03160">
    <property type="entry name" value="cobT_DBIPRT"/>
    <property type="match status" value="1"/>
</dbReference>
<dbReference type="InterPro" id="IPR036087">
    <property type="entry name" value="Nict_dMeBzImd_PRibTrfase_sf"/>
</dbReference>
<dbReference type="RefSeq" id="WP_121938062.1">
    <property type="nucleotide sequence ID" value="NZ_REFR01000010.1"/>
</dbReference>
<organism evidence="11 12">
    <name type="scientific">Eilatimonas milleporae</name>
    <dbReference type="NCBI Taxonomy" id="911205"/>
    <lineage>
        <taxon>Bacteria</taxon>
        <taxon>Pseudomonadati</taxon>
        <taxon>Pseudomonadota</taxon>
        <taxon>Alphaproteobacteria</taxon>
        <taxon>Kordiimonadales</taxon>
        <taxon>Kordiimonadaceae</taxon>
        <taxon>Eilatimonas</taxon>
    </lineage>
</organism>